<evidence type="ECO:0000256" key="1">
    <source>
        <dbReference type="SAM" id="SignalP"/>
    </source>
</evidence>
<keyword evidence="3" id="KW-1185">Reference proteome</keyword>
<feature type="signal peptide" evidence="1">
    <location>
        <begin position="1"/>
        <end position="23"/>
    </location>
</feature>
<dbReference type="SUPFAM" id="SSF53756">
    <property type="entry name" value="UDP-Glycosyltransferase/glycogen phosphorylase"/>
    <property type="match status" value="1"/>
</dbReference>
<sequence>MREWVILGHLALLAVMCIGGVEGRGAEQILGDEAREEPLLQDAQTPAGEQVLELGVSEDDPLHPGGSSVAVAPGEEEGAEWVSGRVLASRARACGLFSRLPWVEARFRSARLVVTPLFLHDLCVLTLAQRVGVPAVGVVTSRVGAWWVWDNLGVLPPLATTPVPPATMQELDIWSRAGNIARHYGYISSLRQQWQVPALTALDASWSPTPTIDALYASLARVLVAWDPLLDAHLPHTPIVLPVGGFHYSTGHMTKDVLVPALLNRAGVLVVSAGGREAWLGQDALAALHSVLRPTSYTVLWRISHPHLQPNVTLEELNAATAKSPSPPPPRVDVRGLRGHGSCLLRFPYLMPPCYHGSETGFGGSQEDWYVGLRWWCLLECTVPALKEALSKLAGDRR</sequence>
<dbReference type="OrthoDB" id="5835829at2759"/>
<proteinExistence type="predicted"/>
<dbReference type="EMBL" id="QCYY01000477">
    <property type="protein sequence ID" value="ROT84894.1"/>
    <property type="molecule type" value="Genomic_DNA"/>
</dbReference>
<keyword evidence="1" id="KW-0732">Signal</keyword>
<organism evidence="2 3">
    <name type="scientific">Penaeus vannamei</name>
    <name type="common">Whiteleg shrimp</name>
    <name type="synonym">Litopenaeus vannamei</name>
    <dbReference type="NCBI Taxonomy" id="6689"/>
    <lineage>
        <taxon>Eukaryota</taxon>
        <taxon>Metazoa</taxon>
        <taxon>Ecdysozoa</taxon>
        <taxon>Arthropoda</taxon>
        <taxon>Crustacea</taxon>
        <taxon>Multicrustacea</taxon>
        <taxon>Malacostraca</taxon>
        <taxon>Eumalacostraca</taxon>
        <taxon>Eucarida</taxon>
        <taxon>Decapoda</taxon>
        <taxon>Dendrobranchiata</taxon>
        <taxon>Penaeoidea</taxon>
        <taxon>Penaeidae</taxon>
        <taxon>Penaeus</taxon>
    </lineage>
</organism>
<accession>A0A423U858</accession>
<evidence type="ECO:0000313" key="3">
    <source>
        <dbReference type="Proteomes" id="UP000283509"/>
    </source>
</evidence>
<gene>
    <name evidence="2" type="ORF">C7M84_021908</name>
</gene>
<evidence type="ECO:0000313" key="2">
    <source>
        <dbReference type="EMBL" id="ROT84894.1"/>
    </source>
</evidence>
<protein>
    <submittedName>
        <fullName evidence="2">Uncharacterized protein</fullName>
    </submittedName>
</protein>
<feature type="chain" id="PRO_5019070083" evidence="1">
    <location>
        <begin position="24"/>
        <end position="398"/>
    </location>
</feature>
<reference evidence="2 3" key="1">
    <citation type="submission" date="2018-04" db="EMBL/GenBank/DDBJ databases">
        <authorList>
            <person name="Zhang X."/>
            <person name="Yuan J."/>
            <person name="Li F."/>
            <person name="Xiang J."/>
        </authorList>
    </citation>
    <scope>NUCLEOTIDE SEQUENCE [LARGE SCALE GENOMIC DNA]</scope>
    <source>
        <tissue evidence="2">Muscle</tissue>
    </source>
</reference>
<dbReference type="AlphaFoldDB" id="A0A423U858"/>
<comment type="caution">
    <text evidence="2">The sequence shown here is derived from an EMBL/GenBank/DDBJ whole genome shotgun (WGS) entry which is preliminary data.</text>
</comment>
<reference evidence="2 3" key="2">
    <citation type="submission" date="2019-01" db="EMBL/GenBank/DDBJ databases">
        <title>The decoding of complex shrimp genome reveals the adaptation for benthos swimmer, frequently molting mechanism and breeding impact on genome.</title>
        <authorList>
            <person name="Sun Y."/>
            <person name="Gao Y."/>
            <person name="Yu Y."/>
        </authorList>
    </citation>
    <scope>NUCLEOTIDE SEQUENCE [LARGE SCALE GENOMIC DNA]</scope>
    <source>
        <tissue evidence="2">Muscle</tissue>
    </source>
</reference>
<dbReference type="Proteomes" id="UP000283509">
    <property type="component" value="Unassembled WGS sequence"/>
</dbReference>
<name>A0A423U858_PENVA</name>